<reference evidence="1" key="1">
    <citation type="submission" date="2021-01" db="EMBL/GenBank/DDBJ databases">
        <authorList>
            <consortium name="Genoscope - CEA"/>
            <person name="William W."/>
        </authorList>
    </citation>
    <scope>NUCLEOTIDE SEQUENCE</scope>
</reference>
<evidence type="ECO:0000313" key="1">
    <source>
        <dbReference type="EMBL" id="CAD8129068.1"/>
    </source>
</evidence>
<keyword evidence="2" id="KW-1185">Reference proteome</keyword>
<dbReference type="EMBL" id="CAJJDN010000206">
    <property type="protein sequence ID" value="CAD8129068.1"/>
    <property type="molecule type" value="Genomic_DNA"/>
</dbReference>
<dbReference type="OrthoDB" id="309341at2759"/>
<dbReference type="Proteomes" id="UP000692954">
    <property type="component" value="Unassembled WGS sequence"/>
</dbReference>
<sequence length="462" mass="53820">MLVNILVGKTLDDWNSQKNTNLQKLQQVQTWLESEVKNFSTKLTAQITQINSIIKNQNQEQYVWKEGTQEHIGIIWDYEYDPPRSKKTKFQITFTKNKQILYMRDGQILRTEQFKDISKKPEVLTNLEQIQNLQWVGEYGKNKFKVGNWKAIWIEQTLKDVAGLYSIEGKKQGLWKDIIKNFWSQAQAFEIGEYTNDQRKGIWKQIYMDKELGSGEYNNQGEKYGKWIELSEGFNQHSQVLYNGEYKNGKKVGRWEIFYKGKYEKKFTKIGGGSYDEGGSNKIGFWMKKLFIGGGSQDEGSIKIGRWVELSEEFYDDSQVTNNGEYKNGKKVGMWDIVAWGRKIGGGSYTEGDSTKIGSWIELSEGFKYNSQVTYKGEYKCGRKTGRWDLIFNGKLIGGGLYKEVEGDSIKVGNWIEMNDQFWENFQVIYTGEYNKIGQKVGKWVEIDLEINKQLKEIKYDN</sequence>
<evidence type="ECO:0008006" key="3">
    <source>
        <dbReference type="Google" id="ProtNLM"/>
    </source>
</evidence>
<organism evidence="1 2">
    <name type="scientific">Paramecium sonneborni</name>
    <dbReference type="NCBI Taxonomy" id="65129"/>
    <lineage>
        <taxon>Eukaryota</taxon>
        <taxon>Sar</taxon>
        <taxon>Alveolata</taxon>
        <taxon>Ciliophora</taxon>
        <taxon>Intramacronucleata</taxon>
        <taxon>Oligohymenophorea</taxon>
        <taxon>Peniculida</taxon>
        <taxon>Parameciidae</taxon>
        <taxon>Paramecium</taxon>
    </lineage>
</organism>
<dbReference type="PANTHER" id="PTHR33706:SF1">
    <property type="entry name" value="TPR REPEAT PROTEIN"/>
    <property type="match status" value="1"/>
</dbReference>
<dbReference type="PANTHER" id="PTHR33706">
    <property type="entry name" value="MORN VARIANT REPEAT PROTEIN"/>
    <property type="match status" value="1"/>
</dbReference>
<accession>A0A8S1RLJ5</accession>
<name>A0A8S1RLJ5_9CILI</name>
<protein>
    <recommendedName>
        <fullName evidence="3">MORN repeat protein</fullName>
    </recommendedName>
</protein>
<comment type="caution">
    <text evidence="1">The sequence shown here is derived from an EMBL/GenBank/DDBJ whole genome shotgun (WGS) entry which is preliminary data.</text>
</comment>
<proteinExistence type="predicted"/>
<dbReference type="AlphaFoldDB" id="A0A8S1RLJ5"/>
<gene>
    <name evidence="1" type="ORF">PSON_ATCC_30995.1.T2060006</name>
</gene>
<evidence type="ECO:0000313" key="2">
    <source>
        <dbReference type="Proteomes" id="UP000692954"/>
    </source>
</evidence>